<dbReference type="STRING" id="431595.K3WG26"/>
<dbReference type="Proteomes" id="UP000019132">
    <property type="component" value="Unassembled WGS sequence"/>
</dbReference>
<protein>
    <recommendedName>
        <fullName evidence="6">Pentacotripeptide-repeat region of PRORP domain-containing protein</fullName>
    </recommendedName>
</protein>
<feature type="compositionally biased region" description="Acidic residues" evidence="3">
    <location>
        <begin position="832"/>
        <end position="855"/>
    </location>
</feature>
<evidence type="ECO:0000256" key="1">
    <source>
        <dbReference type="ARBA" id="ARBA00022737"/>
    </source>
</evidence>
<evidence type="ECO:0000256" key="3">
    <source>
        <dbReference type="SAM" id="MobiDB-lite"/>
    </source>
</evidence>
<reference evidence="4" key="3">
    <citation type="submission" date="2015-02" db="UniProtKB">
        <authorList>
            <consortium name="EnsemblProtists"/>
        </authorList>
    </citation>
    <scope>IDENTIFICATION</scope>
    <source>
        <strain evidence="4">DAOM BR144</strain>
    </source>
</reference>
<evidence type="ECO:0008006" key="6">
    <source>
        <dbReference type="Google" id="ProtNLM"/>
    </source>
</evidence>
<feature type="repeat" description="PPR" evidence="2">
    <location>
        <begin position="102"/>
        <end position="137"/>
    </location>
</feature>
<feature type="compositionally biased region" description="Basic and acidic residues" evidence="3">
    <location>
        <begin position="815"/>
        <end position="831"/>
    </location>
</feature>
<feature type="repeat" description="PPR" evidence="2">
    <location>
        <begin position="458"/>
        <end position="493"/>
    </location>
</feature>
<evidence type="ECO:0000256" key="2">
    <source>
        <dbReference type="PROSITE-ProRule" id="PRU00708"/>
    </source>
</evidence>
<reference evidence="5" key="1">
    <citation type="journal article" date="2010" name="Genome Biol.">
        <title>Genome sequence of the necrotrophic plant pathogen Pythium ultimum reveals original pathogenicity mechanisms and effector repertoire.</title>
        <authorList>
            <person name="Levesque C.A."/>
            <person name="Brouwer H."/>
            <person name="Cano L."/>
            <person name="Hamilton J.P."/>
            <person name="Holt C."/>
            <person name="Huitema E."/>
            <person name="Raffaele S."/>
            <person name="Robideau G.P."/>
            <person name="Thines M."/>
            <person name="Win J."/>
            <person name="Zerillo M.M."/>
            <person name="Beakes G.W."/>
            <person name="Boore J.L."/>
            <person name="Busam D."/>
            <person name="Dumas B."/>
            <person name="Ferriera S."/>
            <person name="Fuerstenberg S.I."/>
            <person name="Gachon C.M."/>
            <person name="Gaulin E."/>
            <person name="Govers F."/>
            <person name="Grenville-Briggs L."/>
            <person name="Horner N."/>
            <person name="Hostetler J."/>
            <person name="Jiang R.H."/>
            <person name="Johnson J."/>
            <person name="Krajaejun T."/>
            <person name="Lin H."/>
            <person name="Meijer H.J."/>
            <person name="Moore B."/>
            <person name="Morris P."/>
            <person name="Phuntmart V."/>
            <person name="Puiu D."/>
            <person name="Shetty J."/>
            <person name="Stajich J.E."/>
            <person name="Tripathy S."/>
            <person name="Wawra S."/>
            <person name="van West P."/>
            <person name="Whitty B.R."/>
            <person name="Coutinho P.M."/>
            <person name="Henrissat B."/>
            <person name="Martin F."/>
            <person name="Thomas P.D."/>
            <person name="Tyler B.M."/>
            <person name="De Vries R.P."/>
            <person name="Kamoun S."/>
            <person name="Yandell M."/>
            <person name="Tisserat N."/>
            <person name="Buell C.R."/>
        </authorList>
    </citation>
    <scope>NUCLEOTIDE SEQUENCE</scope>
    <source>
        <strain evidence="5">DAOM:BR144</strain>
    </source>
</reference>
<dbReference type="PROSITE" id="PS51375">
    <property type="entry name" value="PPR"/>
    <property type="match status" value="3"/>
</dbReference>
<sequence length="1089" mass="121803">MQILSAVRARNGIPGGAEAGNALASATQEPVIWTPTYELLLFELTKRGDLKQTLAVLEEMVAFDRVSRRGFHTALVACSKRRRLKSAVTVLELMRESGMTPGPFAYANVINCCSKGQGNVRVAEKFWHEMLHDGVEPSIEVVNCMLRVYNRLPGRSLDALAFVYDALDKYDLTLDDISIAQLVLRLLQDGNLDVAVELLEDTQIETSVEIDVLNAVLDASRQLESWDNVARIEATIRSQQQQGELENPVTQRLLELSRAKDASSSPGIAWTLSVPHPPISARTKRKEAEKLETQRPVHLQKMLREIIAALERVMDEDCEHDGDIDEILGQVTNMKQWERIFTVASFKDIERFFALCQQLDQASAARDGESDCKAFLDVTMYNLYLYALGKQEHGDKNALLTRALDVLDEMSAKKQVDATSFNNVLALCSRMGELENAEIVLQKMKTTASTQLEDCQPTVFSYNAVLNCCAMQKADIARAERCLEELQTQGIAPDLVTLNTMLKMYSSASIKSSMRQRETTMTSSSSGYPFSMRALRLFQKCTRKHRIEPDAATYFSLFRTFVQAADKFASVHEYGGNSGEEGSDYEEGDGDDDDVYNKLAAFIQRTCRHAPTEQLDVGVFNAAIDYFQRLGDVKTCFELFNTMTTSRGLEPNDLTLSLLFAACSRSEQVDVGLKFLHYLMDDHDYHPSLNVLNGAIRLCASSDAPQHALELFQGIQSSGVIQPDEATYVHVIHAFARQGDIVEARNFADAMHVQLGLSSLDAYNRVLQACAVAHAPRQALSVLQHMKESGEALTPNAVSYNMVLKAFAKGRTAARHSEGGHSHEGSDHEHVEDAEDGDDSEDDEEHEEEEEEPFSSDEIHHLMADLLEEMERRGLPLSAITYTRAIAACAVRGDTRGVLRLFDAIMQRSENCEATMKLLSDSSMNNYLKACVRIQDRERVTELLQLCKQWHERTKKPVSRPVVLHLLQALDALGEWRSAVAVLRDLEATLGVRANVTFVNSVLETCNRAEQFQVTAQIFDTMQNAAAYRVFPNAKSYVEAIFAAEQREEWVHATNLFMEMQHKCPKDEIAAVGLQKIALGRYSEGRRTL</sequence>
<keyword evidence="5" id="KW-1185">Reference proteome</keyword>
<dbReference type="EnsemblProtists" id="PYU1_T003917">
    <property type="protein sequence ID" value="PYU1_T003917"/>
    <property type="gene ID" value="PYU1_G003907"/>
</dbReference>
<feature type="repeat" description="PPR" evidence="2">
    <location>
        <begin position="67"/>
        <end position="101"/>
    </location>
</feature>
<dbReference type="PANTHER" id="PTHR47447:SF17">
    <property type="entry name" value="OS12G0638900 PROTEIN"/>
    <property type="match status" value="1"/>
</dbReference>
<dbReference type="Gene3D" id="1.25.40.10">
    <property type="entry name" value="Tetratricopeptide repeat domain"/>
    <property type="match status" value="6"/>
</dbReference>
<dbReference type="eggNOG" id="KOG4197">
    <property type="taxonomic scope" value="Eukaryota"/>
</dbReference>
<accession>K3WG26</accession>
<reference evidence="5" key="2">
    <citation type="submission" date="2010-04" db="EMBL/GenBank/DDBJ databases">
        <authorList>
            <person name="Buell R."/>
            <person name="Hamilton J."/>
            <person name="Hostetler J."/>
        </authorList>
    </citation>
    <scope>NUCLEOTIDE SEQUENCE [LARGE SCALE GENOMIC DNA]</scope>
    <source>
        <strain evidence="5">DAOM:BR144</strain>
    </source>
</reference>
<dbReference type="InParanoid" id="K3WG26"/>
<evidence type="ECO:0000313" key="5">
    <source>
        <dbReference type="Proteomes" id="UP000019132"/>
    </source>
</evidence>
<keyword evidence="1" id="KW-0677">Repeat</keyword>
<dbReference type="InterPro" id="IPR002885">
    <property type="entry name" value="PPR_rpt"/>
</dbReference>
<dbReference type="PANTHER" id="PTHR47447">
    <property type="entry name" value="OS03G0856100 PROTEIN"/>
    <property type="match status" value="1"/>
</dbReference>
<proteinExistence type="predicted"/>
<dbReference type="OMA" id="HKWHTAT"/>
<dbReference type="VEuPathDB" id="FungiDB:PYU1_G003907"/>
<evidence type="ECO:0000313" key="4">
    <source>
        <dbReference type="EnsemblProtists" id="PYU1_T003917"/>
    </source>
</evidence>
<name>K3WG26_GLOUD</name>
<organism evidence="4 5">
    <name type="scientific">Globisporangium ultimum (strain ATCC 200006 / CBS 805.95 / DAOM BR144)</name>
    <name type="common">Pythium ultimum</name>
    <dbReference type="NCBI Taxonomy" id="431595"/>
    <lineage>
        <taxon>Eukaryota</taxon>
        <taxon>Sar</taxon>
        <taxon>Stramenopiles</taxon>
        <taxon>Oomycota</taxon>
        <taxon>Peronosporomycetes</taxon>
        <taxon>Pythiales</taxon>
        <taxon>Pythiaceae</taxon>
        <taxon>Globisporangium</taxon>
    </lineage>
</organism>
<feature type="region of interest" description="Disordered" evidence="3">
    <location>
        <begin position="813"/>
        <end position="859"/>
    </location>
</feature>
<dbReference type="AlphaFoldDB" id="K3WG26"/>
<dbReference type="EMBL" id="GL376567">
    <property type="status" value="NOT_ANNOTATED_CDS"/>
    <property type="molecule type" value="Genomic_DNA"/>
</dbReference>
<dbReference type="Pfam" id="PF13812">
    <property type="entry name" value="PPR_3"/>
    <property type="match status" value="3"/>
</dbReference>
<dbReference type="InterPro" id="IPR011990">
    <property type="entry name" value="TPR-like_helical_dom_sf"/>
</dbReference>
<dbReference type="HOGENOM" id="CLU_268488_0_0_1"/>